<keyword evidence="3" id="KW-1185">Reference proteome</keyword>
<dbReference type="GO" id="GO:0016787">
    <property type="term" value="F:hydrolase activity"/>
    <property type="evidence" value="ECO:0007669"/>
    <property type="project" value="UniProtKB-KW"/>
</dbReference>
<dbReference type="AlphaFoldDB" id="A0A6P2GNN4"/>
<gene>
    <name evidence="2" type="ORF">BDI24065_00082</name>
</gene>
<evidence type="ECO:0000313" key="3">
    <source>
        <dbReference type="Proteomes" id="UP000494125"/>
    </source>
</evidence>
<accession>A0A6P2GNN4</accession>
<evidence type="ECO:0000256" key="1">
    <source>
        <dbReference type="SAM" id="MobiDB-lite"/>
    </source>
</evidence>
<feature type="region of interest" description="Disordered" evidence="1">
    <location>
        <begin position="1"/>
        <end position="27"/>
    </location>
</feature>
<feature type="compositionally biased region" description="Polar residues" evidence="1">
    <location>
        <begin position="1"/>
        <end position="11"/>
    </location>
</feature>
<evidence type="ECO:0000313" key="2">
    <source>
        <dbReference type="EMBL" id="VWB06028.1"/>
    </source>
</evidence>
<sequence length="455" mass="50140">MRLSQAVSAETNDVRGTASHEIPLSTSANPMRHRSRLKGLAVIAIGGIVLNLFYESTGPHWKTVSSQITWSDPPAGVGDFYIAGNEIMSLTFADPVVTLKPAGEWKVPTVAEPTEAWMNSAGETLNRRTVNFFRGTLDHGLQRFLQAPGQHTAWWHSRDGQVHLISIGWLDYTSQHSADDLVSRQTRVWKSLDGGRHWSQMAWPEHEDIDDLLFIDAQHGYAIGRGPTVRRTSDGGESWQLIALPPDAVVPSGRRRNLRAVNLGPDGTLRVAYHVDPSATGPARSVVYGLPPNQQTFVPDIVLPNQTVIRLASTPATTSGYALYALSLLDDEGGKDTAPDRARRAGVLSTWTDTQPARVRQVMTFDMKLIVNGLDVGRDGLLLVYATDPGQAIDDPPIPLMISSTDAGRTWKQNADGIVYHNRYFDQDTNTLYSLLDERLKKLSFPIRHSPASQD</sequence>
<dbReference type="Proteomes" id="UP000494125">
    <property type="component" value="Unassembled WGS sequence"/>
</dbReference>
<keyword evidence="2" id="KW-0378">Hydrolase</keyword>
<dbReference type="EMBL" id="CABVPN010000001">
    <property type="protein sequence ID" value="VWB06028.1"/>
    <property type="molecule type" value="Genomic_DNA"/>
</dbReference>
<reference evidence="2 3" key="1">
    <citation type="submission" date="2019-09" db="EMBL/GenBank/DDBJ databases">
        <authorList>
            <person name="Depoorter E."/>
        </authorList>
    </citation>
    <scope>NUCLEOTIDE SEQUENCE [LARGE SCALE GENOMIC DNA]</scope>
    <source>
        <strain evidence="2">LMG 24065</strain>
    </source>
</reference>
<name>A0A6P2GNN4_9BURK</name>
<proteinExistence type="predicted"/>
<organism evidence="2 3">
    <name type="scientific">Burkholderia diffusa</name>
    <dbReference type="NCBI Taxonomy" id="488732"/>
    <lineage>
        <taxon>Bacteria</taxon>
        <taxon>Pseudomonadati</taxon>
        <taxon>Pseudomonadota</taxon>
        <taxon>Betaproteobacteria</taxon>
        <taxon>Burkholderiales</taxon>
        <taxon>Burkholderiaceae</taxon>
        <taxon>Burkholderia</taxon>
        <taxon>Burkholderia cepacia complex</taxon>
    </lineage>
</organism>
<dbReference type="InterPro" id="IPR015943">
    <property type="entry name" value="WD40/YVTN_repeat-like_dom_sf"/>
</dbReference>
<dbReference type="SUPFAM" id="SSF110296">
    <property type="entry name" value="Oligoxyloglucan reducing end-specific cellobiohydrolase"/>
    <property type="match status" value="1"/>
</dbReference>
<dbReference type="Gene3D" id="2.130.10.10">
    <property type="entry name" value="YVTN repeat-like/Quinoprotein amine dehydrogenase"/>
    <property type="match status" value="1"/>
</dbReference>
<protein>
    <submittedName>
        <fullName evidence="2">Glycosyl hydrolase</fullName>
    </submittedName>
</protein>